<evidence type="ECO:0000313" key="2">
    <source>
        <dbReference type="EnsemblFungi" id="EJT81987"/>
    </source>
</evidence>
<evidence type="ECO:0000313" key="1">
    <source>
        <dbReference type="EMBL" id="EJT81987.1"/>
    </source>
</evidence>
<sequence>MHARTRGPSSIIIVDAKQPSHMRAAWVPPMTKTHGMNGKAMRSPRRNFVDFRSRKV</sequence>
<proteinExistence type="predicted"/>
<dbReference type="AlphaFoldDB" id="J3NL20"/>
<dbReference type="VEuPathDB" id="FungiDB:GGTG_01961"/>
<keyword evidence="3" id="KW-1185">Reference proteome</keyword>
<gene>
    <name evidence="2" type="primary">20342419</name>
    <name evidence="1" type="ORF">GGTG_01961</name>
</gene>
<reference evidence="1" key="3">
    <citation type="submission" date="2010-09" db="EMBL/GenBank/DDBJ databases">
        <title>Annotation of Gaeumannomyces graminis var. tritici R3-111a-1.</title>
        <authorList>
            <consortium name="The Broad Institute Genome Sequencing Platform"/>
            <person name="Ma L.-J."/>
            <person name="Dead R."/>
            <person name="Young S.K."/>
            <person name="Zeng Q."/>
            <person name="Gargeya S."/>
            <person name="Fitzgerald M."/>
            <person name="Haas B."/>
            <person name="Abouelleil A."/>
            <person name="Alvarado L."/>
            <person name="Arachchi H.M."/>
            <person name="Berlin A."/>
            <person name="Brown A."/>
            <person name="Chapman S.B."/>
            <person name="Chen Z."/>
            <person name="Dunbar C."/>
            <person name="Freedman E."/>
            <person name="Gearin G."/>
            <person name="Gellesch M."/>
            <person name="Goldberg J."/>
            <person name="Griggs A."/>
            <person name="Gujja S."/>
            <person name="Heiman D."/>
            <person name="Howarth C."/>
            <person name="Larson L."/>
            <person name="Lui A."/>
            <person name="MacDonald P.J.P."/>
            <person name="Mehta T."/>
            <person name="Montmayeur A."/>
            <person name="Murphy C."/>
            <person name="Neiman D."/>
            <person name="Pearson M."/>
            <person name="Priest M."/>
            <person name="Roberts A."/>
            <person name="Saif S."/>
            <person name="Shea T."/>
            <person name="Shenoy N."/>
            <person name="Sisk P."/>
            <person name="Stolte C."/>
            <person name="Sykes S."/>
            <person name="Yandava C."/>
            <person name="Wortman J."/>
            <person name="Nusbaum C."/>
            <person name="Birren B."/>
        </authorList>
    </citation>
    <scope>NUCLEOTIDE SEQUENCE</scope>
    <source>
        <strain evidence="1">R3-111a-1</strain>
    </source>
</reference>
<reference evidence="1" key="2">
    <citation type="submission" date="2010-07" db="EMBL/GenBank/DDBJ databases">
        <authorList>
            <consortium name="The Broad Institute Genome Sequencing Platform"/>
            <consortium name="Broad Institute Genome Sequencing Center for Infectious Disease"/>
            <person name="Ma L.-J."/>
            <person name="Dead R."/>
            <person name="Young S."/>
            <person name="Zeng Q."/>
            <person name="Koehrsen M."/>
            <person name="Alvarado L."/>
            <person name="Berlin A."/>
            <person name="Chapman S.B."/>
            <person name="Chen Z."/>
            <person name="Freedman E."/>
            <person name="Gellesch M."/>
            <person name="Goldberg J."/>
            <person name="Griggs A."/>
            <person name="Gujja S."/>
            <person name="Heilman E.R."/>
            <person name="Heiman D."/>
            <person name="Hepburn T."/>
            <person name="Howarth C."/>
            <person name="Jen D."/>
            <person name="Larson L."/>
            <person name="Mehta T."/>
            <person name="Neiman D."/>
            <person name="Pearson M."/>
            <person name="Roberts A."/>
            <person name="Saif S."/>
            <person name="Shea T."/>
            <person name="Shenoy N."/>
            <person name="Sisk P."/>
            <person name="Stolte C."/>
            <person name="Sykes S."/>
            <person name="Walk T."/>
            <person name="White J."/>
            <person name="Yandava C."/>
            <person name="Haas B."/>
            <person name="Nusbaum C."/>
            <person name="Birren B."/>
        </authorList>
    </citation>
    <scope>NUCLEOTIDE SEQUENCE</scope>
    <source>
        <strain evidence="1">R3-111a-1</strain>
    </source>
</reference>
<dbReference type="EnsemblFungi" id="EJT81987">
    <property type="protein sequence ID" value="EJT81987"/>
    <property type="gene ID" value="GGTG_01961"/>
</dbReference>
<reference evidence="2" key="5">
    <citation type="submission" date="2018-04" db="UniProtKB">
        <authorList>
            <consortium name="EnsemblFungi"/>
        </authorList>
    </citation>
    <scope>IDENTIFICATION</scope>
    <source>
        <strain evidence="2">R3-111a-1</strain>
    </source>
</reference>
<accession>J3NL20</accession>
<dbReference type="Proteomes" id="UP000006039">
    <property type="component" value="Unassembled WGS sequence"/>
</dbReference>
<dbReference type="RefSeq" id="XP_009217996.1">
    <property type="nucleotide sequence ID" value="XM_009219732.1"/>
</dbReference>
<name>J3NL20_GAET3</name>
<dbReference type="EMBL" id="GL385395">
    <property type="protein sequence ID" value="EJT81987.1"/>
    <property type="molecule type" value="Genomic_DNA"/>
</dbReference>
<reference evidence="2" key="4">
    <citation type="journal article" date="2015" name="G3 (Bethesda)">
        <title>Genome sequences of three phytopathogenic species of the Magnaporthaceae family of fungi.</title>
        <authorList>
            <person name="Okagaki L.H."/>
            <person name="Nunes C.C."/>
            <person name="Sailsbery J."/>
            <person name="Clay B."/>
            <person name="Brown D."/>
            <person name="John T."/>
            <person name="Oh Y."/>
            <person name="Young N."/>
            <person name="Fitzgerald M."/>
            <person name="Haas B.J."/>
            <person name="Zeng Q."/>
            <person name="Young S."/>
            <person name="Adiconis X."/>
            <person name="Fan L."/>
            <person name="Levin J.Z."/>
            <person name="Mitchell T.K."/>
            <person name="Okubara P.A."/>
            <person name="Farman M.L."/>
            <person name="Kohn L.M."/>
            <person name="Birren B."/>
            <person name="Ma L.-J."/>
            <person name="Dean R.A."/>
        </authorList>
    </citation>
    <scope>NUCLEOTIDE SEQUENCE</scope>
    <source>
        <strain evidence="2">R3-111a-1</strain>
    </source>
</reference>
<dbReference type="HOGENOM" id="CLU_3014263_0_0_1"/>
<reference evidence="3" key="1">
    <citation type="submission" date="2010-07" db="EMBL/GenBank/DDBJ databases">
        <title>The genome sequence of Gaeumannomyces graminis var. tritici strain R3-111a-1.</title>
        <authorList>
            <consortium name="The Broad Institute Genome Sequencing Platform"/>
            <person name="Ma L.-J."/>
            <person name="Dead R."/>
            <person name="Young S."/>
            <person name="Zeng Q."/>
            <person name="Koehrsen M."/>
            <person name="Alvarado L."/>
            <person name="Berlin A."/>
            <person name="Chapman S.B."/>
            <person name="Chen Z."/>
            <person name="Freedman E."/>
            <person name="Gellesch M."/>
            <person name="Goldberg J."/>
            <person name="Griggs A."/>
            <person name="Gujja S."/>
            <person name="Heilman E.R."/>
            <person name="Heiman D."/>
            <person name="Hepburn T."/>
            <person name="Howarth C."/>
            <person name="Jen D."/>
            <person name="Larson L."/>
            <person name="Mehta T."/>
            <person name="Neiman D."/>
            <person name="Pearson M."/>
            <person name="Roberts A."/>
            <person name="Saif S."/>
            <person name="Shea T."/>
            <person name="Shenoy N."/>
            <person name="Sisk P."/>
            <person name="Stolte C."/>
            <person name="Sykes S."/>
            <person name="Walk T."/>
            <person name="White J."/>
            <person name="Yandava C."/>
            <person name="Haas B."/>
            <person name="Nusbaum C."/>
            <person name="Birren B."/>
        </authorList>
    </citation>
    <scope>NUCLEOTIDE SEQUENCE [LARGE SCALE GENOMIC DNA]</scope>
    <source>
        <strain evidence="3">R3-111a-1</strain>
    </source>
</reference>
<dbReference type="GeneID" id="20342419"/>
<protein>
    <submittedName>
        <fullName evidence="1 2">Uncharacterized protein</fullName>
    </submittedName>
</protein>
<organism evidence="1">
    <name type="scientific">Gaeumannomyces tritici (strain R3-111a-1)</name>
    <name type="common">Wheat and barley take-all root rot fungus</name>
    <name type="synonym">Gaeumannomyces graminis var. tritici</name>
    <dbReference type="NCBI Taxonomy" id="644352"/>
    <lineage>
        <taxon>Eukaryota</taxon>
        <taxon>Fungi</taxon>
        <taxon>Dikarya</taxon>
        <taxon>Ascomycota</taxon>
        <taxon>Pezizomycotina</taxon>
        <taxon>Sordariomycetes</taxon>
        <taxon>Sordariomycetidae</taxon>
        <taxon>Magnaporthales</taxon>
        <taxon>Magnaporthaceae</taxon>
        <taxon>Gaeumannomyces</taxon>
    </lineage>
</organism>
<evidence type="ECO:0000313" key="3">
    <source>
        <dbReference type="Proteomes" id="UP000006039"/>
    </source>
</evidence>